<dbReference type="AlphaFoldDB" id="A0AA48KCF0"/>
<accession>A0AA48KCF0</accession>
<organism evidence="3 4">
    <name type="scientific">Mesoterricola silvestris</name>
    <dbReference type="NCBI Taxonomy" id="2927979"/>
    <lineage>
        <taxon>Bacteria</taxon>
        <taxon>Pseudomonadati</taxon>
        <taxon>Acidobacteriota</taxon>
        <taxon>Holophagae</taxon>
        <taxon>Holophagales</taxon>
        <taxon>Holophagaceae</taxon>
        <taxon>Mesoterricola</taxon>
    </lineage>
</organism>
<dbReference type="RefSeq" id="WP_316412099.1">
    <property type="nucleotide sequence ID" value="NZ_AP027080.1"/>
</dbReference>
<gene>
    <name evidence="3" type="ORF">METEAL_26070</name>
</gene>
<protein>
    <recommendedName>
        <fullName evidence="2">DUF58 domain-containing protein</fullName>
    </recommendedName>
</protein>
<dbReference type="InterPro" id="IPR002881">
    <property type="entry name" value="DUF58"/>
</dbReference>
<feature type="domain" description="DUF58" evidence="2">
    <location>
        <begin position="197"/>
        <end position="364"/>
    </location>
</feature>
<dbReference type="Pfam" id="PF01882">
    <property type="entry name" value="DUF58"/>
    <property type="match status" value="1"/>
</dbReference>
<dbReference type="Proteomes" id="UP001238179">
    <property type="component" value="Chromosome"/>
</dbReference>
<keyword evidence="1" id="KW-0812">Transmembrane</keyword>
<feature type="transmembrane region" description="Helical" evidence="1">
    <location>
        <begin position="7"/>
        <end position="27"/>
    </location>
</feature>
<keyword evidence="1" id="KW-0472">Membrane</keyword>
<proteinExistence type="predicted"/>
<name>A0AA48KCF0_9BACT</name>
<evidence type="ECO:0000256" key="1">
    <source>
        <dbReference type="SAM" id="Phobius"/>
    </source>
</evidence>
<dbReference type="PANTHER" id="PTHR33608">
    <property type="entry name" value="BLL2464 PROTEIN"/>
    <property type="match status" value="1"/>
</dbReference>
<keyword evidence="1" id="KW-1133">Transmembrane helix</keyword>
<dbReference type="SUPFAM" id="SSF53300">
    <property type="entry name" value="vWA-like"/>
    <property type="match status" value="1"/>
</dbReference>
<evidence type="ECO:0000259" key="2">
    <source>
        <dbReference type="Pfam" id="PF01882"/>
    </source>
</evidence>
<dbReference type="PANTHER" id="PTHR33608:SF3">
    <property type="entry name" value="SLR2013 PROTEIN"/>
    <property type="match status" value="1"/>
</dbReference>
<sequence>MIPTLRLLRLLGAWTLLGLGAAVWPRLLPYWRGGAWLLGAALLVDVLLGFWPKGLEGSRTVPATLPLGQWREVVLRLRNPSPFPLDVEVFDEHPADFESRGLPARHRLPARGFLELSYQVRPLARGPRAFGRIHVRAASGLGLWCRSLRPGAPFPVRVFPDFAAVAHYALLATDQRLSLLGILKRPRRGEGLDFHQLREFREGDALRQVDWKASARNRKLISREYQDERDQQVVFLLDCGRRMKALDAVDGDPVGHFDQALNALFLLAYVALKQGDAVGVATFAEDAPRTVAPHKGLATLQQLFQHLFDVQPTLHAPDYLATAEAFLKRFRKRSLVILLTNLRDEEDETLLPALDLLRGRHLVMLANLKEGILESILARPVHGFEDALEHAGALDYQARRQVVFRRIAHGGTHILDVTPAKLPTSLVNRYLELKASGAF</sequence>
<dbReference type="EMBL" id="AP027080">
    <property type="protein sequence ID" value="BDU73433.1"/>
    <property type="molecule type" value="Genomic_DNA"/>
</dbReference>
<evidence type="ECO:0000313" key="3">
    <source>
        <dbReference type="EMBL" id="BDU73433.1"/>
    </source>
</evidence>
<reference evidence="4" key="1">
    <citation type="journal article" date="2023" name="Int. J. Syst. Evol. Microbiol.">
        <title>Mesoterricola silvestris gen. nov., sp. nov., Mesoterricola sediminis sp. nov., Geothrix oryzae sp. nov., Geothrix edaphica sp. nov., Geothrix rubra sp. nov., and Geothrix limicola sp. nov., six novel members of Acidobacteriota isolated from soils.</title>
        <authorList>
            <person name="Itoh H."/>
            <person name="Sugisawa Y."/>
            <person name="Mise K."/>
            <person name="Xu Z."/>
            <person name="Kuniyasu M."/>
            <person name="Ushijima N."/>
            <person name="Kawano K."/>
            <person name="Kobayashi E."/>
            <person name="Shiratori Y."/>
            <person name="Masuda Y."/>
            <person name="Senoo K."/>
        </authorList>
    </citation>
    <scope>NUCLEOTIDE SEQUENCE [LARGE SCALE GENOMIC DNA]</scope>
    <source>
        <strain evidence="4">W79</strain>
    </source>
</reference>
<dbReference type="InterPro" id="IPR036465">
    <property type="entry name" value="vWFA_dom_sf"/>
</dbReference>
<dbReference type="KEGG" id="msil:METEAL_26070"/>
<keyword evidence="4" id="KW-1185">Reference proteome</keyword>
<evidence type="ECO:0000313" key="4">
    <source>
        <dbReference type="Proteomes" id="UP001238179"/>
    </source>
</evidence>